<comment type="caution">
    <text evidence="1">The sequence shown here is derived from an EMBL/GenBank/DDBJ whole genome shotgun (WGS) entry which is preliminary data.</text>
</comment>
<proteinExistence type="predicted"/>
<sequence length="150" mass="16752">MIMDNLLDTIKEISDILSVMEDIVGATSVVEDTVSEVAEIAANEEENFTGVLFQGIENMPEIKQLMLNDKPLQYMEAYRKALAAVHAENCKPLSRIKICPGSTTKRQVIRIRLQYMEANRKTLTAAEGAHAEKCRPLSRIKICPGSTTER</sequence>
<protein>
    <submittedName>
        <fullName evidence="1">Uncharacterized protein</fullName>
    </submittedName>
</protein>
<name>A0AAV4UVD1_CAEEX</name>
<organism evidence="1 2">
    <name type="scientific">Caerostris extrusa</name>
    <name type="common">Bark spider</name>
    <name type="synonym">Caerostris bankana</name>
    <dbReference type="NCBI Taxonomy" id="172846"/>
    <lineage>
        <taxon>Eukaryota</taxon>
        <taxon>Metazoa</taxon>
        <taxon>Ecdysozoa</taxon>
        <taxon>Arthropoda</taxon>
        <taxon>Chelicerata</taxon>
        <taxon>Arachnida</taxon>
        <taxon>Araneae</taxon>
        <taxon>Araneomorphae</taxon>
        <taxon>Entelegynae</taxon>
        <taxon>Araneoidea</taxon>
        <taxon>Araneidae</taxon>
        <taxon>Caerostris</taxon>
    </lineage>
</organism>
<dbReference type="EMBL" id="BPLR01013540">
    <property type="protein sequence ID" value="GIY61866.1"/>
    <property type="molecule type" value="Genomic_DNA"/>
</dbReference>
<keyword evidence="2" id="KW-1185">Reference proteome</keyword>
<accession>A0AAV4UVD1</accession>
<evidence type="ECO:0000313" key="2">
    <source>
        <dbReference type="Proteomes" id="UP001054945"/>
    </source>
</evidence>
<evidence type="ECO:0000313" key="1">
    <source>
        <dbReference type="EMBL" id="GIY61866.1"/>
    </source>
</evidence>
<gene>
    <name evidence="1" type="ORF">CEXT_482371</name>
</gene>
<dbReference type="Proteomes" id="UP001054945">
    <property type="component" value="Unassembled WGS sequence"/>
</dbReference>
<reference evidence="1 2" key="1">
    <citation type="submission" date="2021-06" db="EMBL/GenBank/DDBJ databases">
        <title>Caerostris extrusa draft genome.</title>
        <authorList>
            <person name="Kono N."/>
            <person name="Arakawa K."/>
        </authorList>
    </citation>
    <scope>NUCLEOTIDE SEQUENCE [LARGE SCALE GENOMIC DNA]</scope>
</reference>
<dbReference type="AlphaFoldDB" id="A0AAV4UVD1"/>